<dbReference type="GO" id="GO:0016607">
    <property type="term" value="C:nuclear speck"/>
    <property type="evidence" value="ECO:0007669"/>
    <property type="project" value="UniProtKB-SubCell"/>
</dbReference>
<evidence type="ECO:0000256" key="9">
    <source>
        <dbReference type="ARBA" id="ARBA00023163"/>
    </source>
</evidence>
<reference evidence="15 16" key="1">
    <citation type="submission" date="2024-10" db="EMBL/GenBank/DDBJ databases">
        <authorList>
            <person name="Kim D."/>
        </authorList>
    </citation>
    <scope>NUCLEOTIDE SEQUENCE [LARGE SCALE GENOMIC DNA]</scope>
    <source>
        <strain evidence="15">Taebaek</strain>
    </source>
</reference>
<evidence type="ECO:0000256" key="6">
    <source>
        <dbReference type="ARBA" id="ARBA00022928"/>
    </source>
</evidence>
<proteinExistence type="inferred from homology"/>
<feature type="DNA-binding region" description="HMG box" evidence="12">
    <location>
        <begin position="90"/>
        <end position="160"/>
    </location>
</feature>
<evidence type="ECO:0000256" key="11">
    <source>
        <dbReference type="ARBA" id="ARBA00045821"/>
    </source>
</evidence>
<protein>
    <recommendedName>
        <fullName evidence="3">Sex-determining region Y protein</fullName>
    </recommendedName>
    <alternativeName>
        <fullName evidence="10">Testis-determining factor</fullName>
    </alternativeName>
</protein>
<dbReference type="SUPFAM" id="SSF47095">
    <property type="entry name" value="HMG-box"/>
    <property type="match status" value="1"/>
</dbReference>
<feature type="region of interest" description="Disordered" evidence="13">
    <location>
        <begin position="348"/>
        <end position="373"/>
    </location>
</feature>
<keyword evidence="7 12" id="KW-0238">DNA-binding</keyword>
<evidence type="ECO:0000256" key="2">
    <source>
        <dbReference type="ARBA" id="ARBA00005998"/>
    </source>
</evidence>
<dbReference type="InterPro" id="IPR050140">
    <property type="entry name" value="SRY-related_HMG-box_TF-like"/>
</dbReference>
<feature type="compositionally biased region" description="Polar residues" evidence="13">
    <location>
        <begin position="40"/>
        <end position="51"/>
    </location>
</feature>
<evidence type="ECO:0000256" key="10">
    <source>
        <dbReference type="ARBA" id="ARBA00032498"/>
    </source>
</evidence>
<keyword evidence="8" id="KW-0010">Activator</keyword>
<dbReference type="AlphaFoldDB" id="A0ABD2JHU0"/>
<comment type="function">
    <text evidence="11">Transcriptional regulator that controls a genetic switch in male development. It is necessary and sufficient for initiating male sex determination by directing the development of supporting cell precursors (pre-Sertoli cells) as Sertoli rather than granulosa cells. Involved in different aspects of gene regulation including promoter activation or repression. Binds to the DNA consensus sequence 5'-[AT]AACAA[AT]-3'. SRY HMG box recognizes DNA by partial intercalation in the minor groove and promotes DNA bending. Also involved in pre-mRNA splicing. In male adult brain involved in the maintenance of motor functions of dopaminergic neurons.</text>
</comment>
<feature type="compositionally biased region" description="Low complexity" evidence="13">
    <location>
        <begin position="213"/>
        <end position="222"/>
    </location>
</feature>
<keyword evidence="9" id="KW-0804">Transcription</keyword>
<dbReference type="SMART" id="SM00398">
    <property type="entry name" value="HMG"/>
    <property type="match status" value="1"/>
</dbReference>
<dbReference type="Proteomes" id="UP001620645">
    <property type="component" value="Unassembled WGS sequence"/>
</dbReference>
<dbReference type="Pfam" id="PF00505">
    <property type="entry name" value="HMG_box"/>
    <property type="match status" value="1"/>
</dbReference>
<evidence type="ECO:0000256" key="5">
    <source>
        <dbReference type="ARBA" id="ARBA00022860"/>
    </source>
</evidence>
<gene>
    <name evidence="15" type="ORF">niasHS_006636</name>
</gene>
<evidence type="ECO:0000256" key="12">
    <source>
        <dbReference type="PROSITE-ProRule" id="PRU00267"/>
    </source>
</evidence>
<feature type="compositionally biased region" description="Polar residues" evidence="13">
    <location>
        <begin position="1"/>
        <end position="12"/>
    </location>
</feature>
<dbReference type="PANTHER" id="PTHR10270">
    <property type="entry name" value="SOX TRANSCRIPTION FACTOR"/>
    <property type="match status" value="1"/>
</dbReference>
<sequence>MIASENNHLEPQNGNSPEGEEESNCGGSTSPSSLRDCHSRASTNEHTNISHHSLHDDNAPPSPSLANISTNIELHPHNNALGGSSSHKFIKRPLNAYMIWTRQERKRILTDDPKMKMNEVSKAIQMGEKWKKMSDKEKKPYFEMAKKFSEEHKLVLQEHPELQYAPSKKKVVKKLADGKQLSVVDSSSVKSCTITPDASRSTTPRGSSNLITPQPVSQSQMFSPFQSPTVQLAQVLQGVRSVTNQAAISSNSSIQNPLLGSASTFPQAFLQSHSLPQRVANSSVSLLGGMSQSGTTPVSAATRTTPGQMLDLYYTSLCQPAFPSITENPVNPLGMYPSHYLLEQYNQHLSQQQQQQGNNGGTSNAPANGGGRF</sequence>
<dbReference type="InterPro" id="IPR009071">
    <property type="entry name" value="HMG_box_dom"/>
</dbReference>
<feature type="compositionally biased region" description="Low complexity" evidence="13">
    <location>
        <begin position="348"/>
        <end position="357"/>
    </location>
</feature>
<accession>A0ABD2JHU0</accession>
<name>A0ABD2JHU0_HETSC</name>
<keyword evidence="12" id="KW-0539">Nucleus</keyword>
<dbReference type="GO" id="GO:0030154">
    <property type="term" value="P:cell differentiation"/>
    <property type="evidence" value="ECO:0007669"/>
    <property type="project" value="UniProtKB-KW"/>
</dbReference>
<feature type="domain" description="HMG box" evidence="14">
    <location>
        <begin position="90"/>
        <end position="160"/>
    </location>
</feature>
<evidence type="ECO:0000256" key="4">
    <source>
        <dbReference type="ARBA" id="ARBA00022782"/>
    </source>
</evidence>
<evidence type="ECO:0000256" key="3">
    <source>
        <dbReference type="ARBA" id="ARBA00019052"/>
    </source>
</evidence>
<dbReference type="GO" id="GO:0003677">
    <property type="term" value="F:DNA binding"/>
    <property type="evidence" value="ECO:0007669"/>
    <property type="project" value="UniProtKB-UniRule"/>
</dbReference>
<dbReference type="GO" id="GO:0005516">
    <property type="term" value="F:calmodulin binding"/>
    <property type="evidence" value="ECO:0007669"/>
    <property type="project" value="UniProtKB-KW"/>
</dbReference>
<dbReference type="InterPro" id="IPR036910">
    <property type="entry name" value="HMG_box_dom_sf"/>
</dbReference>
<keyword evidence="4" id="KW-0221">Differentiation</keyword>
<evidence type="ECO:0000259" key="14">
    <source>
        <dbReference type="PROSITE" id="PS50118"/>
    </source>
</evidence>
<feature type="region of interest" description="Disordered" evidence="13">
    <location>
        <begin position="1"/>
        <end position="69"/>
    </location>
</feature>
<comment type="similarity">
    <text evidence="2">Belongs to the SRY family.</text>
</comment>
<dbReference type="PANTHER" id="PTHR10270:SF161">
    <property type="entry name" value="SEX-DETERMINING REGION Y PROTEIN"/>
    <property type="match status" value="1"/>
</dbReference>
<dbReference type="EMBL" id="JBICCN010000143">
    <property type="protein sequence ID" value="KAL3090184.1"/>
    <property type="molecule type" value="Genomic_DNA"/>
</dbReference>
<comment type="subcellular location">
    <subcellularLocation>
        <location evidence="1">Nucleus speckle</location>
    </subcellularLocation>
</comment>
<keyword evidence="6" id="KW-0726">Sexual differentiation</keyword>
<keyword evidence="16" id="KW-1185">Reference proteome</keyword>
<dbReference type="PROSITE" id="PS50118">
    <property type="entry name" value="HMG_BOX_2"/>
    <property type="match status" value="1"/>
</dbReference>
<evidence type="ECO:0000256" key="8">
    <source>
        <dbReference type="ARBA" id="ARBA00023159"/>
    </source>
</evidence>
<feature type="compositionally biased region" description="Polar residues" evidence="13">
    <location>
        <begin position="192"/>
        <end position="212"/>
    </location>
</feature>
<dbReference type="GO" id="GO:0006357">
    <property type="term" value="P:regulation of transcription by RNA polymerase II"/>
    <property type="evidence" value="ECO:0007669"/>
    <property type="project" value="UniProtKB-ARBA"/>
</dbReference>
<evidence type="ECO:0000256" key="7">
    <source>
        <dbReference type="ARBA" id="ARBA00023125"/>
    </source>
</evidence>
<comment type="caution">
    <text evidence="15">The sequence shown here is derived from an EMBL/GenBank/DDBJ whole genome shotgun (WGS) entry which is preliminary data.</text>
</comment>
<dbReference type="GO" id="GO:0007548">
    <property type="term" value="P:sex differentiation"/>
    <property type="evidence" value="ECO:0007669"/>
    <property type="project" value="UniProtKB-KW"/>
</dbReference>
<evidence type="ECO:0000256" key="1">
    <source>
        <dbReference type="ARBA" id="ARBA00004324"/>
    </source>
</evidence>
<evidence type="ECO:0000256" key="13">
    <source>
        <dbReference type="SAM" id="MobiDB-lite"/>
    </source>
</evidence>
<evidence type="ECO:0000313" key="16">
    <source>
        <dbReference type="Proteomes" id="UP001620645"/>
    </source>
</evidence>
<feature type="region of interest" description="Disordered" evidence="13">
    <location>
        <begin position="192"/>
        <end position="222"/>
    </location>
</feature>
<evidence type="ECO:0000313" key="15">
    <source>
        <dbReference type="EMBL" id="KAL3090184.1"/>
    </source>
</evidence>
<keyword evidence="5" id="KW-0112">Calmodulin-binding</keyword>
<dbReference type="Gene3D" id="1.10.30.10">
    <property type="entry name" value="High mobility group box domain"/>
    <property type="match status" value="1"/>
</dbReference>
<organism evidence="15 16">
    <name type="scientific">Heterodera schachtii</name>
    <name type="common">Sugarbeet cyst nematode worm</name>
    <name type="synonym">Tylenchus schachtii</name>
    <dbReference type="NCBI Taxonomy" id="97005"/>
    <lineage>
        <taxon>Eukaryota</taxon>
        <taxon>Metazoa</taxon>
        <taxon>Ecdysozoa</taxon>
        <taxon>Nematoda</taxon>
        <taxon>Chromadorea</taxon>
        <taxon>Rhabditida</taxon>
        <taxon>Tylenchina</taxon>
        <taxon>Tylenchomorpha</taxon>
        <taxon>Tylenchoidea</taxon>
        <taxon>Heteroderidae</taxon>
        <taxon>Heteroderinae</taxon>
        <taxon>Heterodera</taxon>
    </lineage>
</organism>